<dbReference type="GO" id="GO:0031625">
    <property type="term" value="F:ubiquitin protein ligase binding"/>
    <property type="evidence" value="ECO:0007669"/>
    <property type="project" value="TreeGrafter"/>
</dbReference>
<keyword evidence="5" id="KW-0813">Transport</keyword>
<dbReference type="Pfam" id="PF05020">
    <property type="entry name" value="zf-NPL4"/>
    <property type="match status" value="1"/>
</dbReference>
<dbReference type="GO" id="GO:0051028">
    <property type="term" value="P:mRNA transport"/>
    <property type="evidence" value="ECO:0007669"/>
    <property type="project" value="UniProtKB-KW"/>
</dbReference>
<dbReference type="PANTHER" id="PTHR12710:SF0">
    <property type="entry name" value="NUCLEAR PROTEIN LOCALIZATION PROTEIN 4 HOMOLOG"/>
    <property type="match status" value="1"/>
</dbReference>
<feature type="domain" description="MPN" evidence="8">
    <location>
        <begin position="221"/>
        <end position="359"/>
    </location>
</feature>
<dbReference type="EMBL" id="CP054534">
    <property type="protein sequence ID" value="QSL64699.1"/>
    <property type="molecule type" value="Genomic_DNA"/>
</dbReference>
<comment type="function">
    <text evidence="7">Involved in the import of nuclear-targeted proteins into the nucleus and the export of poly(A) RNA out of the nucleus. Has a role in the endoplasmic reticulum-associated degradation (ERAD) pathway.</text>
</comment>
<evidence type="ECO:0000256" key="5">
    <source>
        <dbReference type="ARBA" id="ARBA00022816"/>
    </source>
</evidence>
<dbReference type="GO" id="GO:0006511">
    <property type="term" value="P:ubiquitin-dependent protein catabolic process"/>
    <property type="evidence" value="ECO:0007669"/>
    <property type="project" value="InterPro"/>
</dbReference>
<evidence type="ECO:0000256" key="3">
    <source>
        <dbReference type="ARBA" id="ARBA00011025"/>
    </source>
</evidence>
<sequence>MILRIRSKDGMQRVSVDEQTDMRVVLDKEKKDLDKIEISSGQHKERCFSSLFNGQTVKSLGLQHGDIVYVHVREKDEGLGSSGEKMGEEPDSLPYDVCKEVTQDVVDDFLDTQDGKLVNTQSALCKHGSKGMCNNCVPLDPYDANYLKQNKIKHQSFHSYLRKISKDNKNSVPGALLIEPFYGIKKDCHSGHKPWPLGICTKCQPSAVTLQPQEFRMVDHVEFSDSSIIDRFLNYWRLSGHQRFGFLYGRYKPYDSVPLGIKAVVEAIYEPPQENEANGISLNFPWNDENTVDEVADFFGLKKIGMIFTDLTDDGSGKGTVICKRHVNSFFLSSLEIVFASKMQLKHKNVCKWSKTGKFSSKFVTCVVSANKDGDIDIFAYQVSNSAMAMVDANIIEPSIDPNIMLIRKEEPDVYIPEVFFQKINQYGIQVQENAKSAFPVEYLLITLTHGFPMNPDPIFPPEFNTFLIENRTSIGQVQNIYVLAEKIKPIIEHPDGDILKTFCDFHFLTYLWSLGILNKDDGSLFIKCIRENNVADIYNLLDTPSWQTLITILHESYLL</sequence>
<comment type="similarity">
    <text evidence="3">Belongs to the NPL4 family.</text>
</comment>
<keyword evidence="6" id="KW-0653">Protein transport</keyword>
<dbReference type="Pfam" id="PF05021">
    <property type="entry name" value="NPL4"/>
    <property type="match status" value="1"/>
</dbReference>
<dbReference type="GO" id="GO:0015031">
    <property type="term" value="P:protein transport"/>
    <property type="evidence" value="ECO:0007669"/>
    <property type="project" value="UniProtKB-KW"/>
</dbReference>
<protein>
    <recommendedName>
        <fullName evidence="4">Nuclear protein localization protein 4</fullName>
    </recommendedName>
</protein>
<dbReference type="Gene3D" id="3.10.20.90">
    <property type="entry name" value="Phosphatidylinositol 3-kinase Catalytic Subunit, Chain A, domain 1"/>
    <property type="match status" value="1"/>
</dbReference>
<evidence type="ECO:0000256" key="6">
    <source>
        <dbReference type="ARBA" id="ARBA00023010"/>
    </source>
</evidence>
<evidence type="ECO:0000256" key="1">
    <source>
        <dbReference type="ARBA" id="ARBA00004335"/>
    </source>
</evidence>
<dbReference type="InterPro" id="IPR016563">
    <property type="entry name" value="Npl4"/>
</dbReference>
<dbReference type="PANTHER" id="PTHR12710">
    <property type="entry name" value="NUCLEAR PROTEIN LOCALIZATION 4"/>
    <property type="match status" value="1"/>
</dbReference>
<evidence type="ECO:0000256" key="2">
    <source>
        <dbReference type="ARBA" id="ARBA00004556"/>
    </source>
</evidence>
<evidence type="ECO:0000256" key="4">
    <source>
        <dbReference type="ARBA" id="ARBA00019709"/>
    </source>
</evidence>
<keyword evidence="10" id="KW-1185">Reference proteome</keyword>
<dbReference type="GO" id="GO:0043130">
    <property type="term" value="F:ubiquitin binding"/>
    <property type="evidence" value="ECO:0007669"/>
    <property type="project" value="TreeGrafter"/>
</dbReference>
<dbReference type="CDD" id="cd08061">
    <property type="entry name" value="MPN_NPL4"/>
    <property type="match status" value="1"/>
</dbReference>
<evidence type="ECO:0000259" key="8">
    <source>
        <dbReference type="PROSITE" id="PS50249"/>
    </source>
</evidence>
<gene>
    <name evidence="9" type="ORF">MERGE_002001</name>
</gene>
<evidence type="ECO:0000256" key="7">
    <source>
        <dbReference type="ARBA" id="ARBA00024703"/>
    </source>
</evidence>
<keyword evidence="5" id="KW-0509">mRNA transport</keyword>
<evidence type="ECO:0000313" key="9">
    <source>
        <dbReference type="EMBL" id="QSL64699.1"/>
    </source>
</evidence>
<dbReference type="InterPro" id="IPR007717">
    <property type="entry name" value="NPL4_C"/>
</dbReference>
<evidence type="ECO:0000313" key="10">
    <source>
        <dbReference type="Proteomes" id="UP000663699"/>
    </source>
</evidence>
<dbReference type="GO" id="GO:0048471">
    <property type="term" value="C:perinuclear region of cytoplasm"/>
    <property type="evidence" value="ECO:0007669"/>
    <property type="project" value="UniProtKB-SubCell"/>
</dbReference>
<proteinExistence type="inferred from homology"/>
<dbReference type="PIRSF" id="PIRSF010052">
    <property type="entry name" value="Polyub_prc_Npl4"/>
    <property type="match status" value="1"/>
</dbReference>
<dbReference type="GO" id="GO:0031965">
    <property type="term" value="C:nuclear membrane"/>
    <property type="evidence" value="ECO:0007669"/>
    <property type="project" value="UniProtKB-SubCell"/>
</dbReference>
<reference evidence="9" key="1">
    <citation type="submission" date="2020-06" db="EMBL/GenBank/DDBJ databases">
        <title>Genomes of multiple members of Pneumocystis genus reveal paths to human pathogen Pneumocystis jirovecii.</title>
        <authorList>
            <person name="Cisse O.H."/>
            <person name="Ma L."/>
            <person name="Dekker J."/>
            <person name="Khil P."/>
            <person name="Jo J."/>
            <person name="Brenchley J."/>
            <person name="Blair R."/>
            <person name="Pahar B."/>
            <person name="Chabe M."/>
            <person name="Van Rompay K.A."/>
            <person name="Keesler R."/>
            <person name="Sukura A."/>
            <person name="Hirsch V."/>
            <person name="Kutty G."/>
            <person name="Liu Y."/>
            <person name="Peng L."/>
            <person name="Chen J."/>
            <person name="Song J."/>
            <person name="Weissenbacher-Lang C."/>
            <person name="Xu J."/>
            <person name="Upham N.S."/>
            <person name="Stajich J.E."/>
            <person name="Cuomo C.A."/>
            <person name="Cushion M.T."/>
            <person name="Kovacs J.A."/>
        </authorList>
    </citation>
    <scope>NUCLEOTIDE SEQUENCE</scope>
    <source>
        <strain evidence="9">2A</strain>
    </source>
</reference>
<name>A0A899FZL0_9ASCO</name>
<dbReference type="InterPro" id="IPR037518">
    <property type="entry name" value="MPN"/>
</dbReference>
<dbReference type="Proteomes" id="UP000663699">
    <property type="component" value="Chromosome 3"/>
</dbReference>
<accession>A0A899FZL0</accession>
<dbReference type="PROSITE" id="PS50249">
    <property type="entry name" value="MPN"/>
    <property type="match status" value="1"/>
</dbReference>
<dbReference type="OrthoDB" id="10251089at2759"/>
<dbReference type="InterPro" id="IPR024682">
    <property type="entry name" value="Npl4_Ub-like_dom"/>
</dbReference>
<comment type="subcellular location">
    <subcellularLocation>
        <location evidence="2">Cytoplasm</location>
        <location evidence="2">Perinuclear region</location>
    </subcellularLocation>
    <subcellularLocation>
        <location evidence="1">Nucleus membrane</location>
        <topology evidence="1">Peripheral membrane protein</topology>
        <orientation evidence="1">Cytoplasmic side</orientation>
    </subcellularLocation>
</comment>
<organism evidence="9 10">
    <name type="scientific">Pneumocystis wakefieldiae</name>
    <dbReference type="NCBI Taxonomy" id="38082"/>
    <lineage>
        <taxon>Eukaryota</taxon>
        <taxon>Fungi</taxon>
        <taxon>Dikarya</taxon>
        <taxon>Ascomycota</taxon>
        <taxon>Taphrinomycotina</taxon>
        <taxon>Pneumocystomycetes</taxon>
        <taxon>Pneumocystaceae</taxon>
        <taxon>Pneumocystis</taxon>
    </lineage>
</organism>
<dbReference type="AlphaFoldDB" id="A0A899FZL0"/>
<dbReference type="InterPro" id="IPR007716">
    <property type="entry name" value="NPL4_Zn-bd_put"/>
</dbReference>
<keyword evidence="6" id="KW-0811">Translocation</keyword>
<dbReference type="Pfam" id="PF11543">
    <property type="entry name" value="UN_NPL4"/>
    <property type="match status" value="1"/>
</dbReference>